<feature type="region of interest" description="Disordered" evidence="1">
    <location>
        <begin position="53"/>
        <end position="76"/>
    </location>
</feature>
<name>A0A382IXM1_9ZZZZ</name>
<evidence type="ECO:0000313" key="2">
    <source>
        <dbReference type="EMBL" id="SVC04145.1"/>
    </source>
</evidence>
<gene>
    <name evidence="2" type="ORF">METZ01_LOCUS256999</name>
</gene>
<reference evidence="2" key="1">
    <citation type="submission" date="2018-05" db="EMBL/GenBank/DDBJ databases">
        <authorList>
            <person name="Lanie J.A."/>
            <person name="Ng W.-L."/>
            <person name="Kazmierczak K.M."/>
            <person name="Andrzejewski T.M."/>
            <person name="Davidsen T.M."/>
            <person name="Wayne K.J."/>
            <person name="Tettelin H."/>
            <person name="Glass J.I."/>
            <person name="Rusch D."/>
            <person name="Podicherti R."/>
            <person name="Tsui H.-C.T."/>
            <person name="Winkler M.E."/>
        </authorList>
    </citation>
    <scope>NUCLEOTIDE SEQUENCE</scope>
</reference>
<sequence>MIKKSKKDKQKELWSKGEGEYSEWPVYPSSSWAGSETGDVKLDRDAGGFVVSYGTGSSGAPPSSAEQNDPTLYGVSSPLQSQFETDAISGQYTFDYDLSEPRPFQRAMPSLSQVEEMCKIYPSLKIAYEKFKNIYRIVYDDYATRDDDV</sequence>
<proteinExistence type="predicted"/>
<protein>
    <submittedName>
        <fullName evidence="2">Uncharacterized protein</fullName>
    </submittedName>
</protein>
<dbReference type="EMBL" id="UINC01070190">
    <property type="protein sequence ID" value="SVC04145.1"/>
    <property type="molecule type" value="Genomic_DNA"/>
</dbReference>
<dbReference type="AlphaFoldDB" id="A0A382IXM1"/>
<feature type="region of interest" description="Disordered" evidence="1">
    <location>
        <begin position="1"/>
        <end position="40"/>
    </location>
</feature>
<evidence type="ECO:0000256" key="1">
    <source>
        <dbReference type="SAM" id="MobiDB-lite"/>
    </source>
</evidence>
<accession>A0A382IXM1</accession>
<feature type="compositionally biased region" description="Basic and acidic residues" evidence="1">
    <location>
        <begin position="9"/>
        <end position="19"/>
    </location>
</feature>
<organism evidence="2">
    <name type="scientific">marine metagenome</name>
    <dbReference type="NCBI Taxonomy" id="408172"/>
    <lineage>
        <taxon>unclassified sequences</taxon>
        <taxon>metagenomes</taxon>
        <taxon>ecological metagenomes</taxon>
    </lineage>
</organism>